<name>A0AA49GNN9_9BACT</name>
<gene>
    <name evidence="5 6" type="primary">rpmC</name>
    <name evidence="6" type="ORF">K4G66_00195</name>
</gene>
<keyword evidence="2 5" id="KW-0689">Ribosomal protein</keyword>
<dbReference type="Pfam" id="PF00831">
    <property type="entry name" value="Ribosomal_L29"/>
    <property type="match status" value="1"/>
</dbReference>
<dbReference type="EMBL" id="CP120682">
    <property type="protein sequence ID" value="WKN37131.1"/>
    <property type="molecule type" value="Genomic_DNA"/>
</dbReference>
<dbReference type="InterPro" id="IPR036049">
    <property type="entry name" value="Ribosomal_uL29_sf"/>
</dbReference>
<dbReference type="GO" id="GO:0005840">
    <property type="term" value="C:ribosome"/>
    <property type="evidence" value="ECO:0007669"/>
    <property type="project" value="UniProtKB-KW"/>
</dbReference>
<accession>A0AA49GNN9</accession>
<dbReference type="PROSITE" id="PS00579">
    <property type="entry name" value="RIBOSOMAL_L29"/>
    <property type="match status" value="1"/>
</dbReference>
<dbReference type="NCBIfam" id="TIGR00012">
    <property type="entry name" value="L29"/>
    <property type="match status" value="1"/>
</dbReference>
<evidence type="ECO:0000256" key="4">
    <source>
        <dbReference type="ARBA" id="ARBA00035204"/>
    </source>
</evidence>
<protein>
    <recommendedName>
        <fullName evidence="4 5">Large ribosomal subunit protein uL29</fullName>
    </recommendedName>
</protein>
<dbReference type="SUPFAM" id="SSF46561">
    <property type="entry name" value="Ribosomal protein L29 (L29p)"/>
    <property type="match status" value="1"/>
</dbReference>
<evidence type="ECO:0000313" key="6">
    <source>
        <dbReference type="EMBL" id="WKN37131.1"/>
    </source>
</evidence>
<organism evidence="6">
    <name type="scientific">Roseihalotalea indica</name>
    <dbReference type="NCBI Taxonomy" id="2867963"/>
    <lineage>
        <taxon>Bacteria</taxon>
        <taxon>Pseudomonadati</taxon>
        <taxon>Bacteroidota</taxon>
        <taxon>Cytophagia</taxon>
        <taxon>Cytophagales</taxon>
        <taxon>Catalimonadaceae</taxon>
        <taxon>Roseihalotalea</taxon>
    </lineage>
</organism>
<dbReference type="InterPro" id="IPR001854">
    <property type="entry name" value="Ribosomal_uL29"/>
</dbReference>
<dbReference type="GO" id="GO:1990904">
    <property type="term" value="C:ribonucleoprotein complex"/>
    <property type="evidence" value="ECO:0007669"/>
    <property type="project" value="UniProtKB-KW"/>
</dbReference>
<dbReference type="AlphaFoldDB" id="A0AA49GNN9"/>
<keyword evidence="3 5" id="KW-0687">Ribonucleoprotein</keyword>
<dbReference type="GO" id="GO:0003735">
    <property type="term" value="F:structural constituent of ribosome"/>
    <property type="evidence" value="ECO:0007669"/>
    <property type="project" value="InterPro"/>
</dbReference>
<dbReference type="HAMAP" id="MF_00374">
    <property type="entry name" value="Ribosomal_uL29"/>
    <property type="match status" value="1"/>
</dbReference>
<comment type="similarity">
    <text evidence="1 5">Belongs to the universal ribosomal protein uL29 family.</text>
</comment>
<evidence type="ECO:0000256" key="3">
    <source>
        <dbReference type="ARBA" id="ARBA00023274"/>
    </source>
</evidence>
<dbReference type="InterPro" id="IPR018254">
    <property type="entry name" value="Ribosomal_uL29_CS"/>
</dbReference>
<dbReference type="GO" id="GO:0006412">
    <property type="term" value="P:translation"/>
    <property type="evidence" value="ECO:0007669"/>
    <property type="project" value="UniProtKB-UniRule"/>
</dbReference>
<evidence type="ECO:0000256" key="2">
    <source>
        <dbReference type="ARBA" id="ARBA00022980"/>
    </source>
</evidence>
<reference evidence="6" key="2">
    <citation type="journal article" date="2024" name="Antonie Van Leeuwenhoek">
        <title>Roseihalotalea indica gen. nov., sp. nov., a halophilic Bacteroidetes from mesopelagic Southwest Indian Ocean with higher carbohydrate metabolic potential.</title>
        <authorList>
            <person name="Chen B."/>
            <person name="Zhang M."/>
            <person name="Lin D."/>
            <person name="Ye J."/>
            <person name="Tang K."/>
        </authorList>
    </citation>
    <scope>NUCLEOTIDE SEQUENCE</scope>
    <source>
        <strain evidence="6">TK19036</strain>
    </source>
</reference>
<evidence type="ECO:0000256" key="5">
    <source>
        <dbReference type="HAMAP-Rule" id="MF_00374"/>
    </source>
</evidence>
<dbReference type="CDD" id="cd00427">
    <property type="entry name" value="Ribosomal_L29_HIP"/>
    <property type="match status" value="1"/>
</dbReference>
<dbReference type="Gene3D" id="1.10.287.310">
    <property type="match status" value="1"/>
</dbReference>
<evidence type="ECO:0000256" key="1">
    <source>
        <dbReference type="ARBA" id="ARBA00009254"/>
    </source>
</evidence>
<proteinExistence type="inferred from homology"/>
<sequence length="64" mass="7355">MKNEEIKSMSADELTEALKSEQENLTRLRFAHAISPIENPMKIRASRKAIARMKTELRAKELAK</sequence>
<reference evidence="6" key="1">
    <citation type="journal article" date="2023" name="Comput. Struct. Biotechnol. J.">
        <title>Discovery of a novel marine Bacteroidetes with a rich repertoire of carbohydrate-active enzymes.</title>
        <authorList>
            <person name="Chen B."/>
            <person name="Liu G."/>
            <person name="Chen Q."/>
            <person name="Wang H."/>
            <person name="Liu L."/>
            <person name="Tang K."/>
        </authorList>
    </citation>
    <scope>NUCLEOTIDE SEQUENCE</scope>
    <source>
        <strain evidence="6">TK19036</strain>
    </source>
</reference>